<feature type="repeat" description="ANK" evidence="3">
    <location>
        <begin position="483"/>
        <end position="515"/>
    </location>
</feature>
<gene>
    <name evidence="5" type="ORF">SeLEV6574_g02046</name>
</gene>
<feature type="region of interest" description="Disordered" evidence="4">
    <location>
        <begin position="722"/>
        <end position="747"/>
    </location>
</feature>
<feature type="region of interest" description="Disordered" evidence="4">
    <location>
        <begin position="825"/>
        <end position="852"/>
    </location>
</feature>
<comment type="caution">
    <text evidence="5">The sequence shown here is derived from an EMBL/GenBank/DDBJ whole genome shotgun (WGS) entry which is preliminary data.</text>
</comment>
<dbReference type="InterPro" id="IPR002110">
    <property type="entry name" value="Ankyrin_rpt"/>
</dbReference>
<organism evidence="5 6">
    <name type="scientific">Synchytrium endobioticum</name>
    <dbReference type="NCBI Taxonomy" id="286115"/>
    <lineage>
        <taxon>Eukaryota</taxon>
        <taxon>Fungi</taxon>
        <taxon>Fungi incertae sedis</taxon>
        <taxon>Chytridiomycota</taxon>
        <taxon>Chytridiomycota incertae sedis</taxon>
        <taxon>Chytridiomycetes</taxon>
        <taxon>Synchytriales</taxon>
        <taxon>Synchytriaceae</taxon>
        <taxon>Synchytrium</taxon>
    </lineage>
</organism>
<dbReference type="PRINTS" id="PR01415">
    <property type="entry name" value="ANKYRIN"/>
</dbReference>
<dbReference type="SUPFAM" id="SSF48403">
    <property type="entry name" value="Ankyrin repeat"/>
    <property type="match status" value="2"/>
</dbReference>
<evidence type="ECO:0000256" key="1">
    <source>
        <dbReference type="ARBA" id="ARBA00022737"/>
    </source>
</evidence>
<dbReference type="Proteomes" id="UP000320475">
    <property type="component" value="Unassembled WGS sequence"/>
</dbReference>
<dbReference type="Gene3D" id="1.25.40.20">
    <property type="entry name" value="Ankyrin repeat-containing domain"/>
    <property type="match status" value="3"/>
</dbReference>
<dbReference type="AlphaFoldDB" id="A0A507DC29"/>
<accession>A0A507DC29</accession>
<evidence type="ECO:0000256" key="3">
    <source>
        <dbReference type="PROSITE-ProRule" id="PRU00023"/>
    </source>
</evidence>
<dbReference type="Pfam" id="PF12796">
    <property type="entry name" value="Ank_2"/>
    <property type="match status" value="2"/>
</dbReference>
<protein>
    <submittedName>
        <fullName evidence="5">Uncharacterized protein</fullName>
    </submittedName>
</protein>
<dbReference type="EMBL" id="QEAM01000053">
    <property type="protein sequence ID" value="TPX48388.1"/>
    <property type="molecule type" value="Genomic_DNA"/>
</dbReference>
<feature type="repeat" description="ANK" evidence="3">
    <location>
        <begin position="91"/>
        <end position="123"/>
    </location>
</feature>
<name>A0A507DC29_9FUNG</name>
<dbReference type="VEuPathDB" id="FungiDB:SeMB42_g00030"/>
<keyword evidence="1" id="KW-0677">Repeat</keyword>
<proteinExistence type="predicted"/>
<evidence type="ECO:0000256" key="4">
    <source>
        <dbReference type="SAM" id="MobiDB-lite"/>
    </source>
</evidence>
<dbReference type="SMART" id="SM00248">
    <property type="entry name" value="ANK"/>
    <property type="match status" value="7"/>
</dbReference>
<keyword evidence="2 3" id="KW-0040">ANK repeat</keyword>
<feature type="repeat" description="ANK" evidence="3">
    <location>
        <begin position="411"/>
        <end position="445"/>
    </location>
</feature>
<feature type="repeat" description="ANK" evidence="3">
    <location>
        <begin position="227"/>
        <end position="259"/>
    </location>
</feature>
<dbReference type="OrthoDB" id="539213at2759"/>
<feature type="repeat" description="ANK" evidence="3">
    <location>
        <begin position="447"/>
        <end position="482"/>
    </location>
</feature>
<dbReference type="VEuPathDB" id="FungiDB:SeMB42_g00029"/>
<dbReference type="PANTHER" id="PTHR24178">
    <property type="entry name" value="MOLTING PROTEIN MLT-4"/>
    <property type="match status" value="1"/>
</dbReference>
<feature type="repeat" description="ANK" evidence="3">
    <location>
        <begin position="194"/>
        <end position="226"/>
    </location>
</feature>
<feature type="region of interest" description="Disordered" evidence="4">
    <location>
        <begin position="341"/>
        <end position="370"/>
    </location>
</feature>
<dbReference type="InterPro" id="IPR036770">
    <property type="entry name" value="Ankyrin_rpt-contain_sf"/>
</dbReference>
<reference evidence="5 6" key="1">
    <citation type="journal article" date="2019" name="Sci. Rep.">
        <title>Comparative genomics of chytrid fungi reveal insights into the obligate biotrophic and pathogenic lifestyle of Synchytrium endobioticum.</title>
        <authorList>
            <person name="van de Vossenberg B.T.L.H."/>
            <person name="Warris S."/>
            <person name="Nguyen H.D.T."/>
            <person name="van Gent-Pelzer M.P.E."/>
            <person name="Joly D.L."/>
            <person name="van de Geest H.C."/>
            <person name="Bonants P.J.M."/>
            <person name="Smith D.S."/>
            <person name="Levesque C.A."/>
            <person name="van der Lee T.A.J."/>
        </authorList>
    </citation>
    <scope>NUCLEOTIDE SEQUENCE [LARGE SCALE GENOMIC DNA]</scope>
    <source>
        <strain evidence="5 6">LEV6574</strain>
    </source>
</reference>
<sequence length="964" mass="104562">MTVNPALPPSQRRHSCFLTSGMSAAAKICSLAAHGDIAALRALFQDASEPTSRKDLLGTWWNAASRQPAHSDGADGRESSRASHSSGPTLYHALPLCLAALNGHLDVVDFLLANGASHSVRDGRGRSPLICAMIGPNDLKLNESSQPSPAHTEIVRRLIQADVGVNFNSVGDEQQALAAFHDYVIAPQNGTELKGITPLCLAAYLGRVDLIEALLECSVDIDSVDVKGSTALMFAARDGHIEATRCLLAHGASTLVKDGNGWTASMYSARFPSLHQELELASLKEYGIFNLFPYQVLQNINIYYPTFYDSFSEYLSRYESNTTQPFSVSTPPIVTIKPVIPEPLTPEQQNSIRSTPLTPRHTTPADSPRLTAPLHNHHTLASAIRNHDLVTLRELLLMIPTDGINAADPRNGLTALHMACRNRPLSEQVVQLLIHSGADVNARNTRSGRTPLHYVLRNVNSSTAHVTRLLLASGADANLPDLDNVTPLHIAARSGDGCLVTMLFDANTDVTDARGFQAIDTTSSTRVEHISQSWQHSAHVLDQTTMSRIWKTECDGSAHDSLTDMTLGALNTRSNSMSSFDFSTRTLFDNNGLGLSMVESYMDQQPSNGGARNGNLDALTDLAIDLQGALEEAYQRSEALEAYIYTLNQKLDRFRDELASSEEVNTTRILESEYDLIESLTKHACHQHRSLITHLASVIDTLSTRTQKLAVDRNIPSNQLASCKQAEQGPRQHIESNTSQLGEQPPPTCINHPMSDNRCNPFRLGLSSTPAEATHFAASTTDRHKRSSPSPPRLGRGCIMSSAYAVSASPLSTTVIGENTGWNTSEAHRISPRPGISPPPLSSSAPVCEPDASIIKPPQAKRQGKTVDKTLPPSLLAHMDASLAAADRVSKALRSHSQDRCPAISICPSLDSAAACPLSATVVSDQERKAQRRHRFAYRRVGVSLDDLIKDLESMDRGQNTSGV</sequence>
<dbReference type="PROSITE" id="PS50088">
    <property type="entry name" value="ANK_REPEAT"/>
    <property type="match status" value="6"/>
</dbReference>
<evidence type="ECO:0000256" key="2">
    <source>
        <dbReference type="ARBA" id="ARBA00023043"/>
    </source>
</evidence>
<dbReference type="Pfam" id="PF00023">
    <property type="entry name" value="Ank"/>
    <property type="match status" value="1"/>
</dbReference>
<dbReference type="PROSITE" id="PS50297">
    <property type="entry name" value="ANK_REP_REGION"/>
    <property type="match status" value="6"/>
</dbReference>
<evidence type="ECO:0000313" key="5">
    <source>
        <dbReference type="EMBL" id="TPX48388.1"/>
    </source>
</evidence>
<evidence type="ECO:0000313" key="6">
    <source>
        <dbReference type="Proteomes" id="UP000320475"/>
    </source>
</evidence>
<feature type="compositionally biased region" description="Polar residues" evidence="4">
    <location>
        <begin position="346"/>
        <end position="365"/>
    </location>
</feature>